<proteinExistence type="predicted"/>
<gene>
    <name evidence="2" type="ORF">LSTR_LSTR014562</name>
</gene>
<dbReference type="EMBL" id="QKKF02033339">
    <property type="protein sequence ID" value="RZF33785.1"/>
    <property type="molecule type" value="Genomic_DNA"/>
</dbReference>
<dbReference type="AlphaFoldDB" id="A0A482WJS7"/>
<comment type="caution">
    <text evidence="2">The sequence shown here is derived from an EMBL/GenBank/DDBJ whole genome shotgun (WGS) entry which is preliminary data.</text>
</comment>
<evidence type="ECO:0000313" key="2">
    <source>
        <dbReference type="EMBL" id="RZF33785.1"/>
    </source>
</evidence>
<dbReference type="Proteomes" id="UP000291343">
    <property type="component" value="Unassembled WGS sequence"/>
</dbReference>
<feature type="region of interest" description="Disordered" evidence="1">
    <location>
        <begin position="21"/>
        <end position="63"/>
    </location>
</feature>
<organism evidence="2 3">
    <name type="scientific">Laodelphax striatellus</name>
    <name type="common">Small brown planthopper</name>
    <name type="synonym">Delphax striatella</name>
    <dbReference type="NCBI Taxonomy" id="195883"/>
    <lineage>
        <taxon>Eukaryota</taxon>
        <taxon>Metazoa</taxon>
        <taxon>Ecdysozoa</taxon>
        <taxon>Arthropoda</taxon>
        <taxon>Hexapoda</taxon>
        <taxon>Insecta</taxon>
        <taxon>Pterygota</taxon>
        <taxon>Neoptera</taxon>
        <taxon>Paraneoptera</taxon>
        <taxon>Hemiptera</taxon>
        <taxon>Auchenorrhyncha</taxon>
        <taxon>Fulgoroidea</taxon>
        <taxon>Delphacidae</taxon>
        <taxon>Criomorphinae</taxon>
        <taxon>Laodelphax</taxon>
    </lineage>
</organism>
<reference evidence="2 3" key="1">
    <citation type="journal article" date="2017" name="Gigascience">
        <title>Genome sequence of the small brown planthopper, Laodelphax striatellus.</title>
        <authorList>
            <person name="Zhu J."/>
            <person name="Jiang F."/>
            <person name="Wang X."/>
            <person name="Yang P."/>
            <person name="Bao Y."/>
            <person name="Zhao W."/>
            <person name="Wang W."/>
            <person name="Lu H."/>
            <person name="Wang Q."/>
            <person name="Cui N."/>
            <person name="Li J."/>
            <person name="Chen X."/>
            <person name="Luo L."/>
            <person name="Yu J."/>
            <person name="Kang L."/>
            <person name="Cui F."/>
        </authorList>
    </citation>
    <scope>NUCLEOTIDE SEQUENCE [LARGE SCALE GENOMIC DNA]</scope>
    <source>
        <strain evidence="2">Lst14</strain>
    </source>
</reference>
<evidence type="ECO:0000313" key="3">
    <source>
        <dbReference type="Proteomes" id="UP000291343"/>
    </source>
</evidence>
<dbReference type="SMR" id="A0A482WJS7"/>
<name>A0A482WJS7_LAOST</name>
<evidence type="ECO:0000256" key="1">
    <source>
        <dbReference type="SAM" id="MobiDB-lite"/>
    </source>
</evidence>
<dbReference type="InParanoid" id="A0A482WJS7"/>
<accession>A0A482WJS7</accession>
<protein>
    <submittedName>
        <fullName evidence="2">Uncharacterized protein</fullName>
    </submittedName>
</protein>
<feature type="compositionally biased region" description="Basic and acidic residues" evidence="1">
    <location>
        <begin position="21"/>
        <end position="50"/>
    </location>
</feature>
<keyword evidence="3" id="KW-1185">Reference proteome</keyword>
<sequence>MVASSREHWRAIISGEVSDKNRARKREMLRERVRTSDGVRASECEKEQESHSNMLPRVDDTPPNFGVGCTSTILLAVGCNP</sequence>